<dbReference type="InterPro" id="IPR004704">
    <property type="entry name" value="PTS_IID_man"/>
</dbReference>
<reference evidence="3" key="1">
    <citation type="submission" date="2019-02" db="EMBL/GenBank/DDBJ databases">
        <title>Draft genome sequence of Enterococcus sp. Gos25-1.</title>
        <authorList>
            <person name="Tanaka N."/>
            <person name="Shiwa Y."/>
            <person name="Fujita N."/>
        </authorList>
    </citation>
    <scope>NUCLEOTIDE SEQUENCE [LARGE SCALE GENOMIC DNA]</scope>
    <source>
        <strain evidence="3">Gos25-1</strain>
    </source>
</reference>
<evidence type="ECO:0000256" key="1">
    <source>
        <dbReference type="SAM" id="Phobius"/>
    </source>
</evidence>
<keyword evidence="1" id="KW-0812">Transmembrane</keyword>
<keyword evidence="3" id="KW-1185">Reference proteome</keyword>
<dbReference type="GO" id="GO:0009401">
    <property type="term" value="P:phosphoenolpyruvate-dependent sugar phosphotransferase system"/>
    <property type="evidence" value="ECO:0007669"/>
    <property type="project" value="InterPro"/>
</dbReference>
<name>A0A4P5PGC5_9ENTE</name>
<feature type="transmembrane region" description="Helical" evidence="1">
    <location>
        <begin position="140"/>
        <end position="160"/>
    </location>
</feature>
<evidence type="ECO:0000313" key="2">
    <source>
        <dbReference type="EMBL" id="GCF94702.1"/>
    </source>
</evidence>
<dbReference type="InterPro" id="IPR050303">
    <property type="entry name" value="GatZ_KbaZ_carbometab"/>
</dbReference>
<comment type="caution">
    <text evidence="2">The sequence shown here is derived from an EMBL/GenBank/DDBJ whole genome shotgun (WGS) entry which is preliminary data.</text>
</comment>
<dbReference type="PANTHER" id="PTHR32502:SF23">
    <property type="entry name" value="TRANSPORT PROTEIN, PTS SYSTEM"/>
    <property type="match status" value="1"/>
</dbReference>
<protein>
    <submittedName>
        <fullName evidence="2">PTS mannose transporter subunit IID</fullName>
    </submittedName>
</protein>
<dbReference type="AlphaFoldDB" id="A0A4P5PGC5"/>
<dbReference type="Proteomes" id="UP000290567">
    <property type="component" value="Unassembled WGS sequence"/>
</dbReference>
<dbReference type="PROSITE" id="PS51108">
    <property type="entry name" value="PTS_EIID"/>
    <property type="match status" value="1"/>
</dbReference>
<proteinExistence type="predicted"/>
<feature type="transmembrane region" description="Helical" evidence="1">
    <location>
        <begin position="181"/>
        <end position="205"/>
    </location>
</feature>
<dbReference type="PANTHER" id="PTHR32502">
    <property type="entry name" value="N-ACETYLGALACTOSAMINE PERMEASE II COMPONENT-RELATED"/>
    <property type="match status" value="1"/>
</dbReference>
<accession>A0A4P5PGC5</accession>
<keyword evidence="1" id="KW-1133">Transmembrane helix</keyword>
<feature type="transmembrane region" description="Helical" evidence="1">
    <location>
        <begin position="225"/>
        <end position="244"/>
    </location>
</feature>
<evidence type="ECO:0000313" key="3">
    <source>
        <dbReference type="Proteomes" id="UP000290567"/>
    </source>
</evidence>
<sequence>MMRFDLAKEEKKDLNRMFWRQMTGMSEMTYVRLEGPGFGWAMMPLLRKIYNNDEDYYNAVARNMMYFNTNYAFIPFIQGIVLSMEKENARNPQENINESVNGIKVGLMGPLAGLGDSFFVGTLRVIAAGVAMSLAQEGNLLGPILFLLIYHIPFYFIRYYGGIVGYKLGASYIQEAQESGLLRSITKGCSMLGLMMIGAMTFMNVPFKLSVVLKMAGQKLNLQEILDQILPGLLSLGFVWLVVWLIRNKKVSTTKLLIGILLVSVVLGGLGLAGK</sequence>
<feature type="transmembrane region" description="Helical" evidence="1">
    <location>
        <begin position="256"/>
        <end position="274"/>
    </location>
</feature>
<feature type="transmembrane region" description="Helical" evidence="1">
    <location>
        <begin position="111"/>
        <end position="134"/>
    </location>
</feature>
<dbReference type="GO" id="GO:0005886">
    <property type="term" value="C:plasma membrane"/>
    <property type="evidence" value="ECO:0007669"/>
    <property type="project" value="TreeGrafter"/>
</dbReference>
<dbReference type="EMBL" id="BJCC01000022">
    <property type="protein sequence ID" value="GCF94702.1"/>
    <property type="molecule type" value="Genomic_DNA"/>
</dbReference>
<gene>
    <name evidence="2" type="ORF">NRIC_25930</name>
</gene>
<dbReference type="RefSeq" id="WP_146623116.1">
    <property type="nucleotide sequence ID" value="NZ_BJCC01000022.1"/>
</dbReference>
<keyword evidence="1" id="KW-0472">Membrane</keyword>
<dbReference type="OrthoDB" id="9795582at2"/>
<dbReference type="Pfam" id="PF03613">
    <property type="entry name" value="EIID-AGA"/>
    <property type="match status" value="1"/>
</dbReference>
<organism evidence="2 3">
    <name type="scientific">Enterococcus florum</name>
    <dbReference type="NCBI Taxonomy" id="2480627"/>
    <lineage>
        <taxon>Bacteria</taxon>
        <taxon>Bacillati</taxon>
        <taxon>Bacillota</taxon>
        <taxon>Bacilli</taxon>
        <taxon>Lactobacillales</taxon>
        <taxon>Enterococcaceae</taxon>
        <taxon>Enterococcus</taxon>
    </lineage>
</organism>